<evidence type="ECO:0000256" key="1">
    <source>
        <dbReference type="SAM" id="Phobius"/>
    </source>
</evidence>
<dbReference type="AntiFam" id="ANF00217">
    <property type="entry name" value="Shadow ORF (opposite uvrB)"/>
</dbReference>
<comment type="caution">
    <text evidence="2">The sequence shown here is derived from an EMBL/GenBank/DDBJ whole genome shotgun (WGS) entry which is preliminary data.</text>
</comment>
<accession>A0A645HUP9</accession>
<protein>
    <submittedName>
        <fullName evidence="2">Uncharacterized protein</fullName>
    </submittedName>
</protein>
<name>A0A645HUP9_9ZZZZ</name>
<evidence type="ECO:0000313" key="2">
    <source>
        <dbReference type="EMBL" id="MPN42748.1"/>
    </source>
</evidence>
<feature type="transmembrane region" description="Helical" evidence="1">
    <location>
        <begin position="98"/>
        <end position="119"/>
    </location>
</feature>
<keyword evidence="1" id="KW-0812">Transmembrane</keyword>
<dbReference type="AlphaFoldDB" id="A0A645HUP9"/>
<sequence length="146" mass="16309">MIGQKYIYGISLDPKVPPVEVGRLVTGIEAVDQQSQQLIPFKRLPHPHVDGRFLKVFRVPDTVETGNRRHHNHIVPSGEQRRGSSQTKFFNLVVDGKILLNIGIGGGNVGFGLIVIVIGNEVLHRVVRKEAFKLTVELRRQCFVVA</sequence>
<gene>
    <name evidence="2" type="ORF">SDC9_190305</name>
</gene>
<keyword evidence="1" id="KW-1133">Transmembrane helix</keyword>
<organism evidence="2">
    <name type="scientific">bioreactor metagenome</name>
    <dbReference type="NCBI Taxonomy" id="1076179"/>
    <lineage>
        <taxon>unclassified sequences</taxon>
        <taxon>metagenomes</taxon>
        <taxon>ecological metagenomes</taxon>
    </lineage>
</organism>
<keyword evidence="1" id="KW-0472">Membrane</keyword>
<dbReference type="EMBL" id="VSSQ01100709">
    <property type="protein sequence ID" value="MPN42748.1"/>
    <property type="molecule type" value="Genomic_DNA"/>
</dbReference>
<proteinExistence type="predicted"/>
<reference evidence="2" key="1">
    <citation type="submission" date="2019-08" db="EMBL/GenBank/DDBJ databases">
        <authorList>
            <person name="Kucharzyk K."/>
            <person name="Murdoch R.W."/>
            <person name="Higgins S."/>
            <person name="Loffler F."/>
        </authorList>
    </citation>
    <scope>NUCLEOTIDE SEQUENCE</scope>
</reference>